<evidence type="ECO:0000313" key="3">
    <source>
        <dbReference type="Proteomes" id="UP001151699"/>
    </source>
</evidence>
<keyword evidence="3" id="KW-1185">Reference proteome</keyword>
<comment type="caution">
    <text evidence="2">The sequence shown here is derived from an EMBL/GenBank/DDBJ whole genome shotgun (WGS) entry which is preliminary data.</text>
</comment>
<dbReference type="SUPFAM" id="SSF52047">
    <property type="entry name" value="RNI-like"/>
    <property type="match status" value="2"/>
</dbReference>
<dbReference type="InterPro" id="IPR027417">
    <property type="entry name" value="P-loop_NTPase"/>
</dbReference>
<dbReference type="InterPro" id="IPR032675">
    <property type="entry name" value="LRR_dom_sf"/>
</dbReference>
<dbReference type="AlphaFoldDB" id="A0A9Q0S0C0"/>
<dbReference type="Gene3D" id="3.40.50.300">
    <property type="entry name" value="P-loop containing nucleotide triphosphate hydrolases"/>
    <property type="match status" value="1"/>
</dbReference>
<accession>A0A9Q0S0C0</accession>
<sequence length="1068" mass="117461">MKSRDNVCTEPPRRILIECPKWLNSNALALRILYAWAKEPLWPKLETPVALPIFIALPELRTTFANYFEKEILYKRPNNPFSNGLGDFAAVWNSMASLGNKLLFVLDGFESLFCSINGKRKPFSQDTFDLLNGKLFPDSRVILISAADNHQLAEILPLFQRRITYEGLTWGRSASLLGGEQWCGTPNPLMDSIMSCKYLRGIARTSLGCLALSSIYDSCGLPTEEIEILEAVLNCVACESSPSNVAELGRLALFCLKTKKSVIRSSDIRLYCSDINAKIFGCLDRASLHGKSSKKKGECVYYPICPGITELLAANYLASLVNRPGLLAAEITGLSFGDEVEPDLIKVLTYSMGLLSTHAYVLLSKLTPLWLSPQAVFSLALAGGDSPDNMNALCDLLGISKTPTISPLEPNPIWVQIRNTPTEMFGWGMALKSSNCALKNLEWDYQIEKEITLDFSDGIDSFLDALDENDSVSTLKISSLLEHDLKDNDINNIASYISRALLKPGLVNFELILTLLEEDPPAMKLQSVVSSICKSLAQQIKLESLLLDMGLCTSQLVQICSKLEKCTHLTRLCLPHLRSERGAISALATLLSRRRSLTNLSLPSCWGGRDDPPSSSGVSMGSGSGSSTGTSGLIKQSSLTGAPSPRNYTTNIFSSLPRGVALPATIFGRSATLPRQPLDCPPNKRSSDSVISKTWYPIPACDGCAHTSGTFHDLFYVMRDPYSKINSLDLSKAQLSLEDAMCLGETVRVSTTLNLLRMEGASRLSEILPAIIGAAESNSLQLMCLSSPRLSLDDIAIEMIARSLANCLSLRLLILDGWSFRIESEPTILAVRKFLSVTSLREIGLSNCRLHLPAVTSESGATKPYECMSMVVLRLAGAQVSLAEQNILRGPQLISHLRKFESLREIDLSAPAKSMIGGTMSSEFVIDDRSITNFFHFLSAHCRLLNTLKICNWVLQLDEPVRSLKTVSRYLRKCCICHMKVDGIAVLEASKKTPIENQFIQVLTTSLEKLRWFGISLAGKSDDQITDIGKAISYFKSFEIDIRLTDSTIDSARLLAQTINLEVTFTRT</sequence>
<dbReference type="EMBL" id="WJQU01000003">
    <property type="protein sequence ID" value="KAJ6638733.1"/>
    <property type="molecule type" value="Genomic_DNA"/>
</dbReference>
<dbReference type="Proteomes" id="UP001151699">
    <property type="component" value="Chromosome X"/>
</dbReference>
<feature type="compositionally biased region" description="Polar residues" evidence="1">
    <location>
        <begin position="633"/>
        <end position="643"/>
    </location>
</feature>
<name>A0A9Q0S0C0_9DIPT</name>
<dbReference type="Gene3D" id="3.80.10.10">
    <property type="entry name" value="Ribonuclease Inhibitor"/>
    <property type="match status" value="2"/>
</dbReference>
<gene>
    <name evidence="2" type="ORF">Bhyg_11471</name>
</gene>
<dbReference type="OrthoDB" id="120976at2759"/>
<protein>
    <submittedName>
        <fullName evidence="2">Uncharacterized protein</fullName>
    </submittedName>
</protein>
<feature type="region of interest" description="Disordered" evidence="1">
    <location>
        <begin position="604"/>
        <end position="643"/>
    </location>
</feature>
<evidence type="ECO:0000256" key="1">
    <source>
        <dbReference type="SAM" id="MobiDB-lite"/>
    </source>
</evidence>
<organism evidence="2 3">
    <name type="scientific">Pseudolycoriella hygida</name>
    <dbReference type="NCBI Taxonomy" id="35572"/>
    <lineage>
        <taxon>Eukaryota</taxon>
        <taxon>Metazoa</taxon>
        <taxon>Ecdysozoa</taxon>
        <taxon>Arthropoda</taxon>
        <taxon>Hexapoda</taxon>
        <taxon>Insecta</taxon>
        <taxon>Pterygota</taxon>
        <taxon>Neoptera</taxon>
        <taxon>Endopterygota</taxon>
        <taxon>Diptera</taxon>
        <taxon>Nematocera</taxon>
        <taxon>Sciaroidea</taxon>
        <taxon>Sciaridae</taxon>
        <taxon>Pseudolycoriella</taxon>
    </lineage>
</organism>
<reference evidence="2" key="1">
    <citation type="submission" date="2022-07" db="EMBL/GenBank/DDBJ databases">
        <authorList>
            <person name="Trinca V."/>
            <person name="Uliana J.V.C."/>
            <person name="Torres T.T."/>
            <person name="Ward R.J."/>
            <person name="Monesi N."/>
        </authorList>
    </citation>
    <scope>NUCLEOTIDE SEQUENCE</scope>
    <source>
        <strain evidence="2">HSMRA1968</strain>
        <tissue evidence="2">Whole embryos</tissue>
    </source>
</reference>
<evidence type="ECO:0000313" key="2">
    <source>
        <dbReference type="EMBL" id="KAJ6638733.1"/>
    </source>
</evidence>
<proteinExistence type="predicted"/>